<dbReference type="PROSITE" id="PS51257">
    <property type="entry name" value="PROKAR_LIPOPROTEIN"/>
    <property type="match status" value="1"/>
</dbReference>
<dbReference type="EMBL" id="JAGGLG010000007">
    <property type="protein sequence ID" value="MBP2017786.1"/>
    <property type="molecule type" value="Genomic_DNA"/>
</dbReference>
<feature type="chain" id="PRO_5047251424" description="Lipoprotein" evidence="1">
    <location>
        <begin position="19"/>
        <end position="181"/>
    </location>
</feature>
<accession>A0ABS4JQH3</accession>
<proteinExistence type="predicted"/>
<evidence type="ECO:0008006" key="4">
    <source>
        <dbReference type="Google" id="ProtNLM"/>
    </source>
</evidence>
<evidence type="ECO:0000256" key="1">
    <source>
        <dbReference type="SAM" id="SignalP"/>
    </source>
</evidence>
<feature type="signal peptide" evidence="1">
    <location>
        <begin position="1"/>
        <end position="18"/>
    </location>
</feature>
<evidence type="ECO:0000313" key="2">
    <source>
        <dbReference type="EMBL" id="MBP2017786.1"/>
    </source>
</evidence>
<keyword evidence="3" id="KW-1185">Reference proteome</keyword>
<dbReference type="Proteomes" id="UP001519289">
    <property type="component" value="Unassembled WGS sequence"/>
</dbReference>
<organism evidence="2 3">
    <name type="scientific">Symbiobacterium terraclitae</name>
    <dbReference type="NCBI Taxonomy" id="557451"/>
    <lineage>
        <taxon>Bacteria</taxon>
        <taxon>Bacillati</taxon>
        <taxon>Bacillota</taxon>
        <taxon>Clostridia</taxon>
        <taxon>Eubacteriales</taxon>
        <taxon>Symbiobacteriaceae</taxon>
        <taxon>Symbiobacterium</taxon>
    </lineage>
</organism>
<sequence>MRNLVMACLAGLAALALAGCGLAGRAVESATERVIQSATEKIVEGASGISVDVDDGSITITGPEGQAITLSGDSAEDRLVAGFPLPVYDGAKVVGSGRVTTNGKTTYSAELSFTGDAMAVADFYEEALKEMGIEVSRSEMEIDGEIMVMLSGESETRSGLITITRKESEKAGTANLLIGDK</sequence>
<evidence type="ECO:0000313" key="3">
    <source>
        <dbReference type="Proteomes" id="UP001519289"/>
    </source>
</evidence>
<name>A0ABS4JQH3_9FIRM</name>
<reference evidence="2 3" key="1">
    <citation type="submission" date="2021-03" db="EMBL/GenBank/DDBJ databases">
        <title>Genomic Encyclopedia of Type Strains, Phase IV (KMG-IV): sequencing the most valuable type-strain genomes for metagenomic binning, comparative biology and taxonomic classification.</title>
        <authorList>
            <person name="Goeker M."/>
        </authorList>
    </citation>
    <scope>NUCLEOTIDE SEQUENCE [LARGE SCALE GENOMIC DNA]</scope>
    <source>
        <strain evidence="2 3">DSM 27138</strain>
    </source>
</reference>
<protein>
    <recommendedName>
        <fullName evidence="4">Lipoprotein</fullName>
    </recommendedName>
</protein>
<comment type="caution">
    <text evidence="2">The sequence shown here is derived from an EMBL/GenBank/DDBJ whole genome shotgun (WGS) entry which is preliminary data.</text>
</comment>
<dbReference type="RefSeq" id="WP_209465926.1">
    <property type="nucleotide sequence ID" value="NZ_JAGGLG010000007.1"/>
</dbReference>
<keyword evidence="1" id="KW-0732">Signal</keyword>
<gene>
    <name evidence="2" type="ORF">J2Z79_001171</name>
</gene>